<dbReference type="PATRIC" id="fig|1305731.5.peg.272"/>
<feature type="chain" id="PRO_5006146988" evidence="8">
    <location>
        <begin position="30"/>
        <end position="447"/>
    </location>
</feature>
<dbReference type="SMR" id="A0A0P7Z9M3"/>
<dbReference type="STRING" id="1305731.GCA_000934705_02519"/>
<dbReference type="OrthoDB" id="6079686at2"/>
<name>A0A0P7Z9M3_9GAMM</name>
<evidence type="ECO:0000256" key="7">
    <source>
        <dbReference type="ARBA" id="ARBA00023237"/>
    </source>
</evidence>
<dbReference type="Gene3D" id="2.40.160.60">
    <property type="entry name" value="Outer membrane protein transport protein (OMPP1/FadL/TodX)"/>
    <property type="match status" value="1"/>
</dbReference>
<dbReference type="Pfam" id="PF03349">
    <property type="entry name" value="Toluene_X"/>
    <property type="match status" value="1"/>
</dbReference>
<protein>
    <submittedName>
        <fullName evidence="9">Long-chain fatty acid transport protein</fullName>
    </submittedName>
</protein>
<dbReference type="InterPro" id="IPR053599">
    <property type="entry name" value="Alkane_Uptake_OmpP1/FadL"/>
</dbReference>
<dbReference type="InterPro" id="IPR005017">
    <property type="entry name" value="OMPP1/FadL/TodX"/>
</dbReference>
<comment type="similarity">
    <text evidence="2">Belongs to the OmpP1/FadL family.</text>
</comment>
<dbReference type="EMBL" id="LJZQ01000012">
    <property type="protein sequence ID" value="KPQ28756.1"/>
    <property type="molecule type" value="Genomic_DNA"/>
</dbReference>
<keyword evidence="3" id="KW-1134">Transmembrane beta strand</keyword>
<comment type="subcellular location">
    <subcellularLocation>
        <location evidence="1">Cell outer membrane</location>
        <topology evidence="1">Multi-pass membrane protein</topology>
    </subcellularLocation>
</comment>
<evidence type="ECO:0000256" key="8">
    <source>
        <dbReference type="SAM" id="SignalP"/>
    </source>
</evidence>
<comment type="caution">
    <text evidence="9">The sequence shown here is derived from an EMBL/GenBank/DDBJ whole genome shotgun (WGS) entry which is preliminary data.</text>
</comment>
<dbReference type="GO" id="GO:0015483">
    <property type="term" value="F:long-chain fatty acid transporting porin activity"/>
    <property type="evidence" value="ECO:0007669"/>
    <property type="project" value="TreeGrafter"/>
</dbReference>
<keyword evidence="4" id="KW-0812">Transmembrane</keyword>
<feature type="signal peptide" evidence="8">
    <location>
        <begin position="1"/>
        <end position="29"/>
    </location>
</feature>
<evidence type="ECO:0000256" key="4">
    <source>
        <dbReference type="ARBA" id="ARBA00022692"/>
    </source>
</evidence>
<dbReference type="PANTHER" id="PTHR35093">
    <property type="entry name" value="OUTER MEMBRANE PROTEIN NMB0088-RELATED"/>
    <property type="match status" value="1"/>
</dbReference>
<evidence type="ECO:0000313" key="9">
    <source>
        <dbReference type="EMBL" id="KPQ28756.1"/>
    </source>
</evidence>
<sequence>MNGFDFAGKRILCASVSAISLSLSLPVYASMGNLGTTYGVMPSDIASAQALSMFNTQVSATYYNPAYLTKDPRGELTTGLLHAEQELRASSPTRDGDVLSNSPSQHVLIGMKTNLGSLTRFGHPLYLGFIAGVEKYGKEMLAFESETSEDGQFLQYGREPLFLNIGGATTIWRGIDVGVAARITLQAEANLDARSTLAGETSQERLGVSAKPSLKGIASISADLGETVCPEQACIVSGFETALAYRARSNTKTTVDANVVVPQVIPEPGLPLAVSTIDSFQPEIIAFGLHYRGDGWRVGASFEHQKWSELEDVFASDTIKNQSGVSEGLRMSFDDILVPRIGGEYQLSRAFAVTAGVAYEESPLRSTQNPEVNYFDNDKIVIGLGISAKYERTRLFAYPVRFDLGYQYQQLQKRDFQVTPFGSEVANETVETDGDVHVVAGSVTFKF</sequence>
<evidence type="ECO:0000256" key="3">
    <source>
        <dbReference type="ARBA" id="ARBA00022452"/>
    </source>
</evidence>
<evidence type="ECO:0000256" key="6">
    <source>
        <dbReference type="ARBA" id="ARBA00023136"/>
    </source>
</evidence>
<evidence type="ECO:0000313" key="10">
    <source>
        <dbReference type="Proteomes" id="UP000050416"/>
    </source>
</evidence>
<reference evidence="9 10" key="1">
    <citation type="submission" date="2015-09" db="EMBL/GenBank/DDBJ databases">
        <title>Identification and resolution of microdiversity through metagenomic sequencing of parallel consortia.</title>
        <authorList>
            <person name="Nelson W.C."/>
            <person name="Romine M.F."/>
            <person name="Lindemann S.R."/>
        </authorList>
    </citation>
    <scope>NUCLEOTIDE SEQUENCE [LARGE SCALE GENOMIC DNA]</scope>
    <source>
        <strain evidence="9">HL-55</strain>
    </source>
</reference>
<evidence type="ECO:0000256" key="1">
    <source>
        <dbReference type="ARBA" id="ARBA00004571"/>
    </source>
</evidence>
<keyword evidence="5 8" id="KW-0732">Signal</keyword>
<dbReference type="GO" id="GO:0009279">
    <property type="term" value="C:cell outer membrane"/>
    <property type="evidence" value="ECO:0007669"/>
    <property type="project" value="UniProtKB-SubCell"/>
</dbReference>
<evidence type="ECO:0000256" key="5">
    <source>
        <dbReference type="ARBA" id="ARBA00022729"/>
    </source>
</evidence>
<dbReference type="Proteomes" id="UP000050416">
    <property type="component" value="Unassembled WGS sequence"/>
</dbReference>
<dbReference type="SUPFAM" id="SSF56935">
    <property type="entry name" value="Porins"/>
    <property type="match status" value="1"/>
</dbReference>
<keyword evidence="6" id="KW-0472">Membrane</keyword>
<dbReference type="PANTHER" id="PTHR35093:SF8">
    <property type="entry name" value="OUTER MEMBRANE PROTEIN NMB0088-RELATED"/>
    <property type="match status" value="1"/>
</dbReference>
<dbReference type="AlphaFoldDB" id="A0A0P7Z9M3"/>
<dbReference type="NCBIfam" id="NF041571">
    <property type="entry name" value="alkn_up_AupA"/>
    <property type="match status" value="1"/>
</dbReference>
<evidence type="ECO:0000256" key="2">
    <source>
        <dbReference type="ARBA" id="ARBA00008163"/>
    </source>
</evidence>
<keyword evidence="7" id="KW-0998">Cell outer membrane</keyword>
<organism evidence="9 10">
    <name type="scientific">Marinobacter excellens HL-55</name>
    <dbReference type="NCBI Taxonomy" id="1305731"/>
    <lineage>
        <taxon>Bacteria</taxon>
        <taxon>Pseudomonadati</taxon>
        <taxon>Pseudomonadota</taxon>
        <taxon>Gammaproteobacteria</taxon>
        <taxon>Pseudomonadales</taxon>
        <taxon>Marinobacteraceae</taxon>
        <taxon>Marinobacter</taxon>
    </lineage>
</organism>
<gene>
    <name evidence="9" type="ORF">HLUCCX14_09640</name>
</gene>
<accession>A0A0P7Z9M3</accession>
<proteinExistence type="inferred from homology"/>